<proteinExistence type="predicted"/>
<evidence type="ECO:0000313" key="2">
    <source>
        <dbReference type="Proteomes" id="UP000054826"/>
    </source>
</evidence>
<sequence length="60" mass="6802">MPYLAITVNRSNINSAFISLLNFAYESHIGTTEIIDEFTTPPCNENLLFSPRNRYSSGYP</sequence>
<protein>
    <submittedName>
        <fullName evidence="1">Uncharacterized protein</fullName>
    </submittedName>
</protein>
<gene>
    <name evidence="1" type="ORF">T4C_12633</name>
</gene>
<dbReference type="AlphaFoldDB" id="A0A0V1JPM8"/>
<evidence type="ECO:0000313" key="1">
    <source>
        <dbReference type="EMBL" id="KRZ36914.1"/>
    </source>
</evidence>
<dbReference type="Proteomes" id="UP000054826">
    <property type="component" value="Unassembled WGS sequence"/>
</dbReference>
<accession>A0A0V1JPM8</accession>
<comment type="caution">
    <text evidence="1">The sequence shown here is derived from an EMBL/GenBank/DDBJ whole genome shotgun (WGS) entry which is preliminary data.</text>
</comment>
<organism evidence="1 2">
    <name type="scientific">Trichinella pseudospiralis</name>
    <name type="common">Parasitic roundworm</name>
    <dbReference type="NCBI Taxonomy" id="6337"/>
    <lineage>
        <taxon>Eukaryota</taxon>
        <taxon>Metazoa</taxon>
        <taxon>Ecdysozoa</taxon>
        <taxon>Nematoda</taxon>
        <taxon>Enoplea</taxon>
        <taxon>Dorylaimia</taxon>
        <taxon>Trichinellida</taxon>
        <taxon>Trichinellidae</taxon>
        <taxon>Trichinella</taxon>
    </lineage>
</organism>
<dbReference type="EMBL" id="JYDV01000065">
    <property type="protein sequence ID" value="KRZ36914.1"/>
    <property type="molecule type" value="Genomic_DNA"/>
</dbReference>
<reference evidence="1 2" key="1">
    <citation type="submission" date="2015-01" db="EMBL/GenBank/DDBJ databases">
        <title>Evolution of Trichinella species and genotypes.</title>
        <authorList>
            <person name="Korhonen P.K."/>
            <person name="Edoardo P."/>
            <person name="Giuseppe L.R."/>
            <person name="Gasser R.B."/>
        </authorList>
    </citation>
    <scope>NUCLEOTIDE SEQUENCE [LARGE SCALE GENOMIC DNA]</scope>
    <source>
        <strain evidence="1">ISS176</strain>
    </source>
</reference>
<name>A0A0V1JPM8_TRIPS</name>